<dbReference type="RefSeq" id="WP_153027977.1">
    <property type="nucleotide sequence ID" value="NZ_WIAO01000066.1"/>
</dbReference>
<reference evidence="1 2" key="1">
    <citation type="submission" date="2019-10" db="EMBL/GenBank/DDBJ databases">
        <title>Glycomyces albidus sp. nov., a novel actinomycete isolated from rhizosphere soil of wheat (Triticum aestivum L.).</title>
        <authorList>
            <person name="Qian L."/>
        </authorList>
    </citation>
    <scope>NUCLEOTIDE SEQUENCE [LARGE SCALE GENOMIC DNA]</scope>
    <source>
        <strain evidence="1 2">NEAU-7082</strain>
    </source>
</reference>
<dbReference type="Proteomes" id="UP000477750">
    <property type="component" value="Unassembled WGS sequence"/>
</dbReference>
<accession>A0A6L5GGT1</accession>
<evidence type="ECO:0000313" key="1">
    <source>
        <dbReference type="EMBL" id="MQM28902.1"/>
    </source>
</evidence>
<comment type="caution">
    <text evidence="1">The sequence shown here is derived from an EMBL/GenBank/DDBJ whole genome shotgun (WGS) entry which is preliminary data.</text>
</comment>
<protein>
    <submittedName>
        <fullName evidence="1">Uncharacterized protein</fullName>
    </submittedName>
</protein>
<gene>
    <name evidence="1" type="ORF">GFD30_25555</name>
</gene>
<keyword evidence="2" id="KW-1185">Reference proteome</keyword>
<name>A0A6L5GGT1_9ACTN</name>
<organism evidence="1 2">
    <name type="scientific">Glycomyces albidus</name>
    <dbReference type="NCBI Taxonomy" id="2656774"/>
    <lineage>
        <taxon>Bacteria</taxon>
        <taxon>Bacillati</taxon>
        <taxon>Actinomycetota</taxon>
        <taxon>Actinomycetes</taxon>
        <taxon>Glycomycetales</taxon>
        <taxon>Glycomycetaceae</taxon>
        <taxon>Glycomyces</taxon>
    </lineage>
</organism>
<proteinExistence type="predicted"/>
<sequence>MRYRHDPEGGTAPVDPAPGERMLGSWVCWDVGRRFGVLLDALAMADQVGKGDKPFAPWDSEGFAVAFEPDGVTIASNFGDPDSTVYPVDAVRAALEDYWAFLVALPEREGQRRFRPDLAEWEADLLQWEQTWQLRHPYRGRLGIPLEGPA</sequence>
<evidence type="ECO:0000313" key="2">
    <source>
        <dbReference type="Proteomes" id="UP000477750"/>
    </source>
</evidence>
<dbReference type="EMBL" id="WIAO01000066">
    <property type="protein sequence ID" value="MQM28902.1"/>
    <property type="molecule type" value="Genomic_DNA"/>
</dbReference>
<dbReference type="AlphaFoldDB" id="A0A6L5GGT1"/>